<accession>A0A7K1XTN9</accession>
<sequence>MSAKHYNISYLEQTGRFLKNLKEQSYQPFTAIRKGAVIDLGCGTGMDVLKLSELLGGQVKVFGIDHDPEMLAKGKAAAYDNKQVEFILSEASPIPFTDGTVQGVRAERLVQHLTAPDAVMKEIHRVLEHDHPLVLVETDWPGLSFCNAHLPIERKVIGYLTDVKINNGLAARKLTGYLEAAGFRDIRLELFPFVIRTLAEANEYLWIERILKETADNGFISQEEHDIFLGAMKDADASGYFACSIQVVVTTCVK</sequence>
<organism evidence="2 3">
    <name type="scientific">Hufsiella ginkgonis</name>
    <dbReference type="NCBI Taxonomy" id="2695274"/>
    <lineage>
        <taxon>Bacteria</taxon>
        <taxon>Pseudomonadati</taxon>
        <taxon>Bacteroidota</taxon>
        <taxon>Sphingobacteriia</taxon>
        <taxon>Sphingobacteriales</taxon>
        <taxon>Sphingobacteriaceae</taxon>
        <taxon>Hufsiella</taxon>
    </lineage>
</organism>
<dbReference type="GO" id="GO:0008168">
    <property type="term" value="F:methyltransferase activity"/>
    <property type="evidence" value="ECO:0007669"/>
    <property type="project" value="UniProtKB-KW"/>
</dbReference>
<dbReference type="SUPFAM" id="SSF53335">
    <property type="entry name" value="S-adenosyl-L-methionine-dependent methyltransferases"/>
    <property type="match status" value="1"/>
</dbReference>
<evidence type="ECO:0000259" key="1">
    <source>
        <dbReference type="Pfam" id="PF13649"/>
    </source>
</evidence>
<proteinExistence type="predicted"/>
<dbReference type="Proteomes" id="UP000451233">
    <property type="component" value="Unassembled WGS sequence"/>
</dbReference>
<evidence type="ECO:0000313" key="2">
    <source>
        <dbReference type="EMBL" id="MXV14383.1"/>
    </source>
</evidence>
<evidence type="ECO:0000313" key="3">
    <source>
        <dbReference type="Proteomes" id="UP000451233"/>
    </source>
</evidence>
<dbReference type="Pfam" id="PF13649">
    <property type="entry name" value="Methyltransf_25"/>
    <property type="match status" value="1"/>
</dbReference>
<feature type="domain" description="Methyltransferase" evidence="1">
    <location>
        <begin position="37"/>
        <end position="129"/>
    </location>
</feature>
<dbReference type="EMBL" id="WVHS01000001">
    <property type="protein sequence ID" value="MXV14383.1"/>
    <property type="molecule type" value="Genomic_DNA"/>
</dbReference>
<comment type="caution">
    <text evidence="2">The sequence shown here is derived from an EMBL/GenBank/DDBJ whole genome shotgun (WGS) entry which is preliminary data.</text>
</comment>
<keyword evidence="2" id="KW-0808">Transferase</keyword>
<dbReference type="InterPro" id="IPR041698">
    <property type="entry name" value="Methyltransf_25"/>
</dbReference>
<dbReference type="GO" id="GO:0032259">
    <property type="term" value="P:methylation"/>
    <property type="evidence" value="ECO:0007669"/>
    <property type="project" value="UniProtKB-KW"/>
</dbReference>
<dbReference type="PANTHER" id="PTHR43591:SF24">
    <property type="entry name" value="2-METHOXY-6-POLYPRENYL-1,4-BENZOQUINOL METHYLASE, MITOCHONDRIAL"/>
    <property type="match status" value="1"/>
</dbReference>
<reference evidence="2 3" key="1">
    <citation type="submission" date="2019-11" db="EMBL/GenBank/DDBJ databases">
        <title>Pedobacter sp. HMF7056 Genome sequencing and assembly.</title>
        <authorList>
            <person name="Kang H."/>
            <person name="Kim H."/>
            <person name="Joh K."/>
        </authorList>
    </citation>
    <scope>NUCLEOTIDE SEQUENCE [LARGE SCALE GENOMIC DNA]</scope>
    <source>
        <strain evidence="2 3">HMF7056</strain>
    </source>
</reference>
<keyword evidence="3" id="KW-1185">Reference proteome</keyword>
<dbReference type="RefSeq" id="WP_160905357.1">
    <property type="nucleotide sequence ID" value="NZ_WVHS01000001.1"/>
</dbReference>
<dbReference type="Gene3D" id="3.40.50.150">
    <property type="entry name" value="Vaccinia Virus protein VP39"/>
    <property type="match status" value="1"/>
</dbReference>
<dbReference type="AlphaFoldDB" id="A0A7K1XTN9"/>
<name>A0A7K1XTN9_9SPHI</name>
<protein>
    <submittedName>
        <fullName evidence="2">Methyltransferase domain-containing protein</fullName>
    </submittedName>
</protein>
<dbReference type="PANTHER" id="PTHR43591">
    <property type="entry name" value="METHYLTRANSFERASE"/>
    <property type="match status" value="1"/>
</dbReference>
<dbReference type="InterPro" id="IPR029063">
    <property type="entry name" value="SAM-dependent_MTases_sf"/>
</dbReference>
<gene>
    <name evidence="2" type="ORF">GS398_03670</name>
</gene>
<dbReference type="CDD" id="cd02440">
    <property type="entry name" value="AdoMet_MTases"/>
    <property type="match status" value="1"/>
</dbReference>
<keyword evidence="2" id="KW-0489">Methyltransferase</keyword>